<feature type="domain" description="HNH nuclease" evidence="2">
    <location>
        <begin position="4"/>
        <end position="38"/>
    </location>
</feature>
<reference evidence="3" key="2">
    <citation type="submission" date="2023-06" db="EMBL/GenBank/DDBJ databases">
        <authorList>
            <consortium name="Lawrence Berkeley National Laboratory"/>
            <person name="Mondo S.J."/>
            <person name="Hensen N."/>
            <person name="Bonometti L."/>
            <person name="Westerberg I."/>
            <person name="Brannstrom I.O."/>
            <person name="Guillou S."/>
            <person name="Cros-Aarteil S."/>
            <person name="Calhoun S."/>
            <person name="Haridas S."/>
            <person name="Kuo A."/>
            <person name="Pangilinan J."/>
            <person name="Riley R."/>
            <person name="Labutti K."/>
            <person name="Andreopoulos B."/>
            <person name="Lipzen A."/>
            <person name="Chen C."/>
            <person name="Yanf M."/>
            <person name="Daum C."/>
            <person name="Ng V."/>
            <person name="Clum A."/>
            <person name="Steindorff A."/>
            <person name="Ohm R."/>
            <person name="Martin F."/>
            <person name="Silar P."/>
            <person name="Natvig D."/>
            <person name="Lalanne C."/>
            <person name="Gautier V."/>
            <person name="Ament-Velasquez S.L."/>
            <person name="Kruys A."/>
            <person name="Hutchinson M.I."/>
            <person name="Powell A.J."/>
            <person name="Barry K."/>
            <person name="Miller A.N."/>
            <person name="Grigoriev I.V."/>
            <person name="Debuchy R."/>
            <person name="Gladieux P."/>
            <person name="Thoren M.H."/>
            <person name="Johannesson H."/>
        </authorList>
    </citation>
    <scope>NUCLEOTIDE SEQUENCE</scope>
    <source>
        <strain evidence="3">CBS 333.67</strain>
    </source>
</reference>
<dbReference type="Pfam" id="PF13391">
    <property type="entry name" value="HNH_2"/>
    <property type="match status" value="1"/>
</dbReference>
<evidence type="ECO:0000259" key="2">
    <source>
        <dbReference type="Pfam" id="PF13391"/>
    </source>
</evidence>
<feature type="compositionally biased region" description="Low complexity" evidence="1">
    <location>
        <begin position="209"/>
        <end position="219"/>
    </location>
</feature>
<comment type="caution">
    <text evidence="3">The sequence shown here is derived from an EMBL/GenBank/DDBJ whole genome shotgun (WGS) entry which is preliminary data.</text>
</comment>
<evidence type="ECO:0000313" key="4">
    <source>
        <dbReference type="Proteomes" id="UP001273166"/>
    </source>
</evidence>
<organism evidence="3 4">
    <name type="scientific">Chaetomium strumarium</name>
    <dbReference type="NCBI Taxonomy" id="1170767"/>
    <lineage>
        <taxon>Eukaryota</taxon>
        <taxon>Fungi</taxon>
        <taxon>Dikarya</taxon>
        <taxon>Ascomycota</taxon>
        <taxon>Pezizomycotina</taxon>
        <taxon>Sordariomycetes</taxon>
        <taxon>Sordariomycetidae</taxon>
        <taxon>Sordariales</taxon>
        <taxon>Chaetomiaceae</taxon>
        <taxon>Chaetomium</taxon>
    </lineage>
</organism>
<gene>
    <name evidence="3" type="ORF">B0T15DRAFT_81386</name>
</gene>
<evidence type="ECO:0000313" key="3">
    <source>
        <dbReference type="EMBL" id="KAK3311627.1"/>
    </source>
</evidence>
<feature type="compositionally biased region" description="Acidic residues" evidence="1">
    <location>
        <begin position="159"/>
        <end position="180"/>
    </location>
</feature>
<reference evidence="3" key="1">
    <citation type="journal article" date="2023" name="Mol. Phylogenet. Evol.">
        <title>Genome-scale phylogeny and comparative genomics of the fungal order Sordariales.</title>
        <authorList>
            <person name="Hensen N."/>
            <person name="Bonometti L."/>
            <person name="Westerberg I."/>
            <person name="Brannstrom I.O."/>
            <person name="Guillou S."/>
            <person name="Cros-Aarteil S."/>
            <person name="Calhoun S."/>
            <person name="Haridas S."/>
            <person name="Kuo A."/>
            <person name="Mondo S."/>
            <person name="Pangilinan J."/>
            <person name="Riley R."/>
            <person name="LaButti K."/>
            <person name="Andreopoulos B."/>
            <person name="Lipzen A."/>
            <person name="Chen C."/>
            <person name="Yan M."/>
            <person name="Daum C."/>
            <person name="Ng V."/>
            <person name="Clum A."/>
            <person name="Steindorff A."/>
            <person name="Ohm R.A."/>
            <person name="Martin F."/>
            <person name="Silar P."/>
            <person name="Natvig D.O."/>
            <person name="Lalanne C."/>
            <person name="Gautier V."/>
            <person name="Ament-Velasquez S.L."/>
            <person name="Kruys A."/>
            <person name="Hutchinson M.I."/>
            <person name="Powell A.J."/>
            <person name="Barry K."/>
            <person name="Miller A.N."/>
            <person name="Grigoriev I.V."/>
            <person name="Debuchy R."/>
            <person name="Gladieux P."/>
            <person name="Hiltunen Thoren M."/>
            <person name="Johannesson H."/>
        </authorList>
    </citation>
    <scope>NUCLEOTIDE SEQUENCE</scope>
    <source>
        <strain evidence="3">CBS 333.67</strain>
    </source>
</reference>
<feature type="compositionally biased region" description="Basic and acidic residues" evidence="1">
    <location>
        <begin position="248"/>
        <end position="275"/>
    </location>
</feature>
<keyword evidence="4" id="KW-1185">Reference proteome</keyword>
<dbReference type="EMBL" id="JAUDZG010000001">
    <property type="protein sequence ID" value="KAK3311627.1"/>
    <property type="molecule type" value="Genomic_DNA"/>
</dbReference>
<dbReference type="GeneID" id="87890177"/>
<protein>
    <recommendedName>
        <fullName evidence="2">HNH nuclease domain-containing protein</fullName>
    </recommendedName>
</protein>
<sequence length="275" mass="31113">MHRYCRLPQEVAAINDDKNIVILRKDLHHLFDARRFTFIPKRFGSSESAELVTHVLLPSGSAEFIGLYHNRLPQPIRGISVEFLFARFAWCLFRDEHLQFFLSDLEYVVCLWDKARDETHTRTLQGPDVRSIAQVFQPPRSQSRSVSQKRRSLLTQDQDGADDGDGYWSDDGDSTSDEPELNSFDEPPRGRRRKRSWEDLGRGNGHLPSLSSSSATHSSFAGGPVSRPLTPKEGRDTTASPAPASDHIGSERPQKRIHTEGMPGKERRVNDHGTL</sequence>
<name>A0AAJ0M7F0_9PEZI</name>
<dbReference type="AlphaFoldDB" id="A0AAJ0M7F0"/>
<proteinExistence type="predicted"/>
<dbReference type="InterPro" id="IPR003615">
    <property type="entry name" value="HNH_nuc"/>
</dbReference>
<accession>A0AAJ0M7F0</accession>
<dbReference type="Proteomes" id="UP001273166">
    <property type="component" value="Unassembled WGS sequence"/>
</dbReference>
<evidence type="ECO:0000256" key="1">
    <source>
        <dbReference type="SAM" id="MobiDB-lite"/>
    </source>
</evidence>
<feature type="region of interest" description="Disordered" evidence="1">
    <location>
        <begin position="130"/>
        <end position="275"/>
    </location>
</feature>
<dbReference type="RefSeq" id="XP_062727407.1">
    <property type="nucleotide sequence ID" value="XM_062871348.1"/>
</dbReference>